<sequence length="125" mass="14310">MTGEESAEVSPAMRYKEIAGLARKATVDLQAWERSRMAELESATQAAREEIEAATEREQRTMSQARRWWRMAVDNVSRLSWVHVGPEPEPIDSARASQLSRYTEDVRTGYQELTQAVLDLGWRAR</sequence>
<name>A0ABW2C7F4_9PSEU</name>
<dbReference type="EMBL" id="JBHSXX010000001">
    <property type="protein sequence ID" value="MFC6870759.1"/>
    <property type="molecule type" value="Genomic_DNA"/>
</dbReference>
<organism evidence="1 2">
    <name type="scientific">Haloechinothrix salitolerans</name>
    <dbReference type="NCBI Taxonomy" id="926830"/>
    <lineage>
        <taxon>Bacteria</taxon>
        <taxon>Bacillati</taxon>
        <taxon>Actinomycetota</taxon>
        <taxon>Actinomycetes</taxon>
        <taxon>Pseudonocardiales</taxon>
        <taxon>Pseudonocardiaceae</taxon>
        <taxon>Haloechinothrix</taxon>
    </lineage>
</organism>
<evidence type="ECO:0000313" key="2">
    <source>
        <dbReference type="Proteomes" id="UP001596337"/>
    </source>
</evidence>
<dbReference type="RefSeq" id="WP_345393575.1">
    <property type="nucleotide sequence ID" value="NZ_BAABLA010000020.1"/>
</dbReference>
<accession>A0ABW2C7F4</accession>
<proteinExistence type="predicted"/>
<evidence type="ECO:0000313" key="1">
    <source>
        <dbReference type="EMBL" id="MFC6870759.1"/>
    </source>
</evidence>
<dbReference type="Proteomes" id="UP001596337">
    <property type="component" value="Unassembled WGS sequence"/>
</dbReference>
<protein>
    <submittedName>
        <fullName evidence="1">Uncharacterized protein</fullName>
    </submittedName>
</protein>
<keyword evidence="2" id="KW-1185">Reference proteome</keyword>
<gene>
    <name evidence="1" type="ORF">ACFQGD_26875</name>
</gene>
<comment type="caution">
    <text evidence="1">The sequence shown here is derived from an EMBL/GenBank/DDBJ whole genome shotgun (WGS) entry which is preliminary data.</text>
</comment>
<reference evidence="2" key="1">
    <citation type="journal article" date="2019" name="Int. J. Syst. Evol. Microbiol.">
        <title>The Global Catalogue of Microorganisms (GCM) 10K type strain sequencing project: providing services to taxonomists for standard genome sequencing and annotation.</title>
        <authorList>
            <consortium name="The Broad Institute Genomics Platform"/>
            <consortium name="The Broad Institute Genome Sequencing Center for Infectious Disease"/>
            <person name="Wu L."/>
            <person name="Ma J."/>
        </authorList>
    </citation>
    <scope>NUCLEOTIDE SEQUENCE [LARGE SCALE GENOMIC DNA]</scope>
    <source>
        <strain evidence="2">KCTC 32255</strain>
    </source>
</reference>